<name>A0A062TUE8_9PROT</name>
<comment type="caution">
    <text evidence="1">The sequence shown here is derived from an EMBL/GenBank/DDBJ whole genome shotgun (WGS) entry which is preliminary data.</text>
</comment>
<evidence type="ECO:0000313" key="2">
    <source>
        <dbReference type="Proteomes" id="UP000249123"/>
    </source>
</evidence>
<proteinExistence type="predicted"/>
<dbReference type="EMBL" id="AWFB01000003">
    <property type="protein sequence ID" value="RAN35629.1"/>
    <property type="molecule type" value="Genomic_DNA"/>
</dbReference>
<protein>
    <submittedName>
        <fullName evidence="1">Uncharacterized protein</fullName>
    </submittedName>
</protein>
<dbReference type="STRING" id="1280941.HY2_06385"/>
<evidence type="ECO:0000313" key="1">
    <source>
        <dbReference type="EMBL" id="RAN35629.1"/>
    </source>
</evidence>
<reference evidence="1 2" key="1">
    <citation type="submission" date="2013-04" db="EMBL/GenBank/DDBJ databases">
        <title>Hyphomonas sp. T24B3 Genome Sequencing.</title>
        <authorList>
            <person name="Lai Q."/>
            <person name="Shao Z."/>
        </authorList>
    </citation>
    <scope>NUCLEOTIDE SEQUENCE [LARGE SCALE GENOMIC DNA]</scope>
    <source>
        <strain evidence="1 2">T24B3</strain>
    </source>
</reference>
<dbReference type="Proteomes" id="UP000249123">
    <property type="component" value="Unassembled WGS sequence"/>
</dbReference>
<dbReference type="eggNOG" id="ENOG5031330">
    <property type="taxonomic scope" value="Bacteria"/>
</dbReference>
<gene>
    <name evidence="1" type="ORF">HY3_07355</name>
</gene>
<sequence>MNVIQSSSPLKTVLILRLVALLAFPAGVVLAAIMERSALMVVVLAIGMLGVSWVERLRLIRLAGSEDRPDFSGFLPGLAWRIGLLAGVFILSLGILALFRDVSLARGLGLPDLILLLAAAGVALTANRVSASIAGREMEGALAQVNAAFGTSGANDNIGDGQPGNGDIIEGEIIDRD</sequence>
<dbReference type="AlphaFoldDB" id="A0A062TUE8"/>
<keyword evidence="2" id="KW-1185">Reference proteome</keyword>
<accession>A0A062TUE8</accession>
<organism evidence="1 2">
    <name type="scientific">Hyphomonas pacifica</name>
    <dbReference type="NCBI Taxonomy" id="1280941"/>
    <lineage>
        <taxon>Bacteria</taxon>
        <taxon>Pseudomonadati</taxon>
        <taxon>Pseudomonadota</taxon>
        <taxon>Alphaproteobacteria</taxon>
        <taxon>Hyphomonadales</taxon>
        <taxon>Hyphomonadaceae</taxon>
        <taxon>Hyphomonas</taxon>
    </lineage>
</organism>